<dbReference type="AlphaFoldDB" id="A0A7C9MWD7"/>
<accession>A0A7C9MWD7</accession>
<dbReference type="Pfam" id="PF14028">
    <property type="entry name" value="Lant_dehydr_C"/>
    <property type="match status" value="1"/>
</dbReference>
<dbReference type="EMBL" id="WXEW01000003">
    <property type="protein sequence ID" value="NAS22191.1"/>
    <property type="molecule type" value="Genomic_DNA"/>
</dbReference>
<feature type="domain" description="Thiopeptide-type bacteriocin biosynthesis" evidence="1">
    <location>
        <begin position="17"/>
        <end position="171"/>
    </location>
</feature>
<evidence type="ECO:0000313" key="2">
    <source>
        <dbReference type="EMBL" id="NAS22191.1"/>
    </source>
</evidence>
<dbReference type="Proteomes" id="UP000479526">
    <property type="component" value="Unassembled WGS sequence"/>
</dbReference>
<gene>
    <name evidence="2" type="ORF">GT755_10905</name>
</gene>
<sequence length="176" mass="18951">MAKGEGRENHDPALHPVGSVVFIPYEPEERVYGNMPAVERHFAISSSPALDVLHGAPALDRRTAVGLAVLTLTMAACQPDLAEAARRLLPPAPVTQTEPFWHRKDGLLGTWAASINDLAASLPETTGDLVVIGDDAQRARVLLRCAHLFHNRIGLRPGPESHISTLAARALAALRR</sequence>
<reference evidence="2 3" key="1">
    <citation type="submission" date="2020-01" db="EMBL/GenBank/DDBJ databases">
        <title>Herbidospora sp. NEAU-GS84 nov., a novel actinomycete isolated from soil.</title>
        <authorList>
            <person name="Han L."/>
        </authorList>
    </citation>
    <scope>NUCLEOTIDE SEQUENCE [LARGE SCALE GENOMIC DNA]</scope>
    <source>
        <strain evidence="2 3">NEAU-GS84</strain>
    </source>
</reference>
<proteinExistence type="predicted"/>
<name>A0A7C9MWD7_9ACTN</name>
<protein>
    <recommendedName>
        <fullName evidence="1">Thiopeptide-type bacteriocin biosynthesis domain-containing protein</fullName>
    </recommendedName>
</protein>
<organism evidence="2 3">
    <name type="scientific">Herbidospora solisilvae</name>
    <dbReference type="NCBI Taxonomy" id="2696284"/>
    <lineage>
        <taxon>Bacteria</taxon>
        <taxon>Bacillati</taxon>
        <taxon>Actinomycetota</taxon>
        <taxon>Actinomycetes</taxon>
        <taxon>Streptosporangiales</taxon>
        <taxon>Streptosporangiaceae</taxon>
        <taxon>Herbidospora</taxon>
    </lineage>
</organism>
<keyword evidence="3" id="KW-1185">Reference proteome</keyword>
<evidence type="ECO:0000259" key="1">
    <source>
        <dbReference type="Pfam" id="PF14028"/>
    </source>
</evidence>
<dbReference type="InterPro" id="IPR023809">
    <property type="entry name" value="Thiopep_bacteriocin_synth_dom"/>
</dbReference>
<comment type="caution">
    <text evidence="2">The sequence shown here is derived from an EMBL/GenBank/DDBJ whole genome shotgun (WGS) entry which is preliminary data.</text>
</comment>
<evidence type="ECO:0000313" key="3">
    <source>
        <dbReference type="Proteomes" id="UP000479526"/>
    </source>
</evidence>